<protein>
    <submittedName>
        <fullName evidence="7">Uncharacterized protein</fullName>
    </submittedName>
</protein>
<evidence type="ECO:0000256" key="3">
    <source>
        <dbReference type="ARBA" id="ARBA00022989"/>
    </source>
</evidence>
<dbReference type="InterPro" id="IPR007271">
    <property type="entry name" value="Nuc_sug_transpt"/>
</dbReference>
<dbReference type="Proteomes" id="UP000591131">
    <property type="component" value="Unassembled WGS sequence"/>
</dbReference>
<keyword evidence="2 6" id="KW-0812">Transmembrane</keyword>
<name>A0A7J6MCE1_PERCH</name>
<proteinExistence type="predicted"/>
<feature type="transmembrane region" description="Helical" evidence="6">
    <location>
        <begin position="327"/>
        <end position="348"/>
    </location>
</feature>
<evidence type="ECO:0000256" key="5">
    <source>
        <dbReference type="SAM" id="MobiDB-lite"/>
    </source>
</evidence>
<gene>
    <name evidence="7" type="ORF">FOL47_002727</name>
</gene>
<evidence type="ECO:0000313" key="7">
    <source>
        <dbReference type="EMBL" id="KAF4669077.1"/>
    </source>
</evidence>
<reference evidence="7 8" key="1">
    <citation type="submission" date="2020-04" db="EMBL/GenBank/DDBJ databases">
        <title>Perkinsus chesapeaki whole genome sequence.</title>
        <authorList>
            <person name="Bogema D.R."/>
        </authorList>
    </citation>
    <scope>NUCLEOTIDE SEQUENCE [LARGE SCALE GENOMIC DNA]</scope>
    <source>
        <strain evidence="7">ATCC PRA-425</strain>
    </source>
</reference>
<evidence type="ECO:0000256" key="1">
    <source>
        <dbReference type="ARBA" id="ARBA00004141"/>
    </source>
</evidence>
<evidence type="ECO:0000256" key="6">
    <source>
        <dbReference type="SAM" id="Phobius"/>
    </source>
</evidence>
<keyword evidence="4 6" id="KW-0472">Membrane</keyword>
<keyword evidence="3 6" id="KW-1133">Transmembrane helix</keyword>
<feature type="transmembrane region" description="Helical" evidence="6">
    <location>
        <begin position="100"/>
        <end position="117"/>
    </location>
</feature>
<dbReference type="Pfam" id="PF04142">
    <property type="entry name" value="Nuc_sug_transp"/>
    <property type="match status" value="1"/>
</dbReference>
<feature type="transmembrane region" description="Helical" evidence="6">
    <location>
        <begin position="226"/>
        <end position="250"/>
    </location>
</feature>
<evidence type="ECO:0000256" key="2">
    <source>
        <dbReference type="ARBA" id="ARBA00022692"/>
    </source>
</evidence>
<feature type="transmembrane region" description="Helical" evidence="6">
    <location>
        <begin position="296"/>
        <end position="315"/>
    </location>
</feature>
<dbReference type="OrthoDB" id="419167at2759"/>
<dbReference type="GO" id="GO:0000139">
    <property type="term" value="C:Golgi membrane"/>
    <property type="evidence" value="ECO:0007669"/>
    <property type="project" value="InterPro"/>
</dbReference>
<sequence length="413" mass="45336">MPSSVPPRKGGATQTMSAPGRGDGSSSVTVPYSEATFQDLPSTRGAAMAAQDHKPRPVRSPLHLGKWGLMAVFVIVRGAHTMTMEESKVDGRFLYNKATPVIVECVITFAVGLYMAYSLEGPDWLRKCLAPESFKVFSLIGALFGIGDILEMQSMSAMDGAVYQVLGQSKLIVTAVVLWAIKGQGQTALEWVVLALIVSSMSAFVIEDHNSAYPSFGSQPQEQQSFLHKLLGVGYVMSKVTISCVCAVLADKYMKKYSDVPFYIQMAQYKIAWFTTCFILAYSLDQDGEMREYGFFHGWTISTWAVAASFTIKGWCTMYLLRSLDSVLKNIGEALAVIVVYLCSIIFWDKTFDSAAFLSMSSVVLAVVTYTLVVRLEAKKKRLMLMLVEIQDDVPFTPAAADPSGLPLALNNR</sequence>
<dbReference type="GO" id="GO:0015165">
    <property type="term" value="F:pyrimidine nucleotide-sugar transmembrane transporter activity"/>
    <property type="evidence" value="ECO:0007669"/>
    <property type="project" value="InterPro"/>
</dbReference>
<feature type="transmembrane region" description="Helical" evidence="6">
    <location>
        <begin position="188"/>
        <end position="206"/>
    </location>
</feature>
<feature type="transmembrane region" description="Helical" evidence="6">
    <location>
        <begin position="162"/>
        <end position="181"/>
    </location>
</feature>
<evidence type="ECO:0000256" key="4">
    <source>
        <dbReference type="ARBA" id="ARBA00023136"/>
    </source>
</evidence>
<accession>A0A7J6MCE1</accession>
<organism evidence="7 8">
    <name type="scientific">Perkinsus chesapeaki</name>
    <name type="common">Clam parasite</name>
    <name type="synonym">Perkinsus andrewsi</name>
    <dbReference type="NCBI Taxonomy" id="330153"/>
    <lineage>
        <taxon>Eukaryota</taxon>
        <taxon>Sar</taxon>
        <taxon>Alveolata</taxon>
        <taxon>Perkinsozoa</taxon>
        <taxon>Perkinsea</taxon>
        <taxon>Perkinsida</taxon>
        <taxon>Perkinsidae</taxon>
        <taxon>Perkinsus</taxon>
    </lineage>
</organism>
<feature type="region of interest" description="Disordered" evidence="5">
    <location>
        <begin position="1"/>
        <end position="29"/>
    </location>
</feature>
<feature type="transmembrane region" description="Helical" evidence="6">
    <location>
        <begin position="262"/>
        <end position="284"/>
    </location>
</feature>
<comment type="caution">
    <text evidence="7">The sequence shown here is derived from an EMBL/GenBank/DDBJ whole genome shotgun (WGS) entry which is preliminary data.</text>
</comment>
<keyword evidence="8" id="KW-1185">Reference proteome</keyword>
<dbReference type="EMBL" id="JAAPAO010000178">
    <property type="protein sequence ID" value="KAF4669077.1"/>
    <property type="molecule type" value="Genomic_DNA"/>
</dbReference>
<comment type="subcellular location">
    <subcellularLocation>
        <location evidence="1">Membrane</location>
        <topology evidence="1">Multi-pass membrane protein</topology>
    </subcellularLocation>
</comment>
<dbReference type="PANTHER" id="PTHR10231">
    <property type="entry name" value="NUCLEOTIDE-SUGAR TRANSMEMBRANE TRANSPORTER"/>
    <property type="match status" value="1"/>
</dbReference>
<feature type="transmembrane region" description="Helical" evidence="6">
    <location>
        <begin position="354"/>
        <end position="376"/>
    </location>
</feature>
<evidence type="ECO:0000313" key="8">
    <source>
        <dbReference type="Proteomes" id="UP000591131"/>
    </source>
</evidence>
<dbReference type="AlphaFoldDB" id="A0A7J6MCE1"/>